<keyword evidence="8 15" id="KW-0808">Transferase</keyword>
<dbReference type="EMBL" id="CP128400">
    <property type="protein sequence ID" value="WJW69250.1"/>
    <property type="molecule type" value="Genomic_DNA"/>
</dbReference>
<organism evidence="17 19">
    <name type="scientific">Candidatus Chlorohelix allophototropha</name>
    <dbReference type="NCBI Taxonomy" id="3003348"/>
    <lineage>
        <taxon>Bacteria</taxon>
        <taxon>Bacillati</taxon>
        <taxon>Chloroflexota</taxon>
        <taxon>Chloroflexia</taxon>
        <taxon>Candidatus Chloroheliales</taxon>
        <taxon>Candidatus Chloroheliaceae</taxon>
        <taxon>Candidatus Chlorohelix</taxon>
    </lineage>
</organism>
<comment type="pathway">
    <text evidence="3 15">Purine metabolism; IMP biosynthesis via salvage pathway; IMP from hypoxanthine: step 1/1.</text>
</comment>
<dbReference type="EC" id="2.4.2.8" evidence="15"/>
<keyword evidence="7 15" id="KW-0328">Glycosyltransferase</keyword>
<evidence type="ECO:0000256" key="8">
    <source>
        <dbReference type="ARBA" id="ARBA00022679"/>
    </source>
</evidence>
<dbReference type="InterPro" id="IPR029057">
    <property type="entry name" value="PRTase-like"/>
</dbReference>
<dbReference type="GO" id="GO:0032264">
    <property type="term" value="P:IMP salvage"/>
    <property type="evidence" value="ECO:0007669"/>
    <property type="project" value="TreeGrafter"/>
</dbReference>
<protein>
    <recommendedName>
        <fullName evidence="15">Hypoxanthine phosphoribosyltransferase</fullName>
        <ecNumber evidence="15">2.4.2.8</ecNumber>
    </recommendedName>
</protein>
<dbReference type="GO" id="GO:0000166">
    <property type="term" value="F:nucleotide binding"/>
    <property type="evidence" value="ECO:0007669"/>
    <property type="project" value="UniProtKB-KW"/>
</dbReference>
<dbReference type="AlphaFoldDB" id="A0A8T7M5I4"/>
<dbReference type="GO" id="GO:0046100">
    <property type="term" value="P:hypoxanthine metabolic process"/>
    <property type="evidence" value="ECO:0007669"/>
    <property type="project" value="TreeGrafter"/>
</dbReference>
<comment type="subcellular location">
    <subcellularLocation>
        <location evidence="2 15">Cytoplasm</location>
    </subcellularLocation>
</comment>
<evidence type="ECO:0000256" key="10">
    <source>
        <dbReference type="ARBA" id="ARBA00022726"/>
    </source>
</evidence>
<dbReference type="Gene3D" id="3.40.50.2020">
    <property type="match status" value="1"/>
</dbReference>
<dbReference type="GO" id="GO:0006178">
    <property type="term" value="P:guanine salvage"/>
    <property type="evidence" value="ECO:0007669"/>
    <property type="project" value="TreeGrafter"/>
</dbReference>
<evidence type="ECO:0000256" key="14">
    <source>
        <dbReference type="ARBA" id="ARBA00049402"/>
    </source>
</evidence>
<dbReference type="GO" id="GO:0005829">
    <property type="term" value="C:cytosol"/>
    <property type="evidence" value="ECO:0007669"/>
    <property type="project" value="TreeGrafter"/>
</dbReference>
<sequence>MQQQNNIEDNIARILIDEETLQAKITELALKITNDYSGQDLLLVGALKGAVMFMVDLSLQINLPLEMDFMAISSYGSSTRSSGVVRIMKDLDKPIEGRNVLIVEDIVDSGLTLNYLSDNLWARNPNSLRICALLNKPSRRISDVEIDYIGFDIPDEFVVGYGLDFGERYRNLPYIGILKPDVIADALEEEKK</sequence>
<evidence type="ECO:0000313" key="20">
    <source>
        <dbReference type="Proteomes" id="UP001431572"/>
    </source>
</evidence>
<dbReference type="Proteomes" id="UP001431572">
    <property type="component" value="Chromosome 2"/>
</dbReference>
<evidence type="ECO:0000256" key="9">
    <source>
        <dbReference type="ARBA" id="ARBA00022723"/>
    </source>
</evidence>
<dbReference type="CDD" id="cd06223">
    <property type="entry name" value="PRTases_typeI"/>
    <property type="match status" value="1"/>
</dbReference>
<dbReference type="PANTHER" id="PTHR43340">
    <property type="entry name" value="HYPOXANTHINE-GUANINE PHOSPHORIBOSYLTRANSFERASE"/>
    <property type="match status" value="1"/>
</dbReference>
<keyword evidence="6 15" id="KW-0963">Cytoplasm</keyword>
<comment type="catalytic activity">
    <reaction evidence="14">
        <text>IMP + diphosphate = hypoxanthine + 5-phospho-alpha-D-ribose 1-diphosphate</text>
        <dbReference type="Rhea" id="RHEA:17973"/>
        <dbReference type="ChEBI" id="CHEBI:17368"/>
        <dbReference type="ChEBI" id="CHEBI:33019"/>
        <dbReference type="ChEBI" id="CHEBI:58017"/>
        <dbReference type="ChEBI" id="CHEBI:58053"/>
        <dbReference type="EC" id="2.4.2.8"/>
    </reaction>
    <physiologicalReaction direction="right-to-left" evidence="14">
        <dbReference type="Rhea" id="RHEA:17975"/>
    </physiologicalReaction>
</comment>
<dbReference type="Pfam" id="PF00156">
    <property type="entry name" value="Pribosyltran"/>
    <property type="match status" value="1"/>
</dbReference>
<evidence type="ECO:0000256" key="4">
    <source>
        <dbReference type="ARBA" id="ARBA00004676"/>
    </source>
</evidence>
<dbReference type="RefSeq" id="WP_341471136.1">
    <property type="nucleotide sequence ID" value="NZ_CP128400.1"/>
</dbReference>
<evidence type="ECO:0000256" key="5">
    <source>
        <dbReference type="ARBA" id="ARBA00008391"/>
    </source>
</evidence>
<dbReference type="InterPro" id="IPR000836">
    <property type="entry name" value="PRTase_dom"/>
</dbReference>
<evidence type="ECO:0000256" key="1">
    <source>
        <dbReference type="ARBA" id="ARBA00001946"/>
    </source>
</evidence>
<reference evidence="17 19" key="1">
    <citation type="submission" date="2020-06" db="EMBL/GenBank/DDBJ databases">
        <title>Anoxygenic phototrophic Chloroflexota member uses a Type I reaction center.</title>
        <authorList>
            <person name="Tsuji J.M."/>
            <person name="Shaw N.A."/>
            <person name="Nagashima S."/>
            <person name="Venkiteswaran J."/>
            <person name="Schiff S.L."/>
            <person name="Hanada S."/>
            <person name="Tank M."/>
            <person name="Neufeld J.D."/>
        </authorList>
    </citation>
    <scope>NUCLEOTIDE SEQUENCE [LARGE SCALE GENOMIC DNA]</scope>
    <source>
        <strain evidence="17">L227-S17</strain>
    </source>
</reference>
<evidence type="ECO:0000256" key="7">
    <source>
        <dbReference type="ARBA" id="ARBA00022676"/>
    </source>
</evidence>
<dbReference type="SUPFAM" id="SSF53271">
    <property type="entry name" value="PRTase-like"/>
    <property type="match status" value="1"/>
</dbReference>
<comment type="cofactor">
    <cofactor evidence="1 15">
        <name>Mg(2+)</name>
        <dbReference type="ChEBI" id="CHEBI:18420"/>
    </cofactor>
</comment>
<dbReference type="GO" id="GO:0032263">
    <property type="term" value="P:GMP salvage"/>
    <property type="evidence" value="ECO:0007669"/>
    <property type="project" value="TreeGrafter"/>
</dbReference>
<keyword evidence="11 15" id="KW-0547">Nucleotide-binding</keyword>
<comment type="similarity">
    <text evidence="5 15">Belongs to the purine/pyrimidine phosphoribosyltransferase family.</text>
</comment>
<dbReference type="NCBIfam" id="TIGR01203">
    <property type="entry name" value="HGPRTase"/>
    <property type="match status" value="1"/>
</dbReference>
<evidence type="ECO:0000313" key="19">
    <source>
        <dbReference type="Proteomes" id="UP000521676"/>
    </source>
</evidence>
<evidence type="ECO:0000313" key="17">
    <source>
        <dbReference type="EMBL" id="NWJ47333.1"/>
    </source>
</evidence>
<reference evidence="18" key="2">
    <citation type="journal article" date="2024" name="Nature">
        <title>Anoxygenic phototroph of the Chloroflexota uses a type I reaction centre.</title>
        <authorList>
            <person name="Tsuji J.M."/>
            <person name="Shaw N.A."/>
            <person name="Nagashima S."/>
            <person name="Venkiteswaran J.J."/>
            <person name="Schiff S.L."/>
            <person name="Watanabe T."/>
            <person name="Fukui M."/>
            <person name="Hanada S."/>
            <person name="Tank M."/>
            <person name="Neufeld J.D."/>
        </authorList>
    </citation>
    <scope>NUCLEOTIDE SEQUENCE</scope>
    <source>
        <strain evidence="18">L227-S17</strain>
    </source>
</reference>
<evidence type="ECO:0000256" key="15">
    <source>
        <dbReference type="RuleBase" id="RU364099"/>
    </source>
</evidence>
<keyword evidence="10 15" id="KW-0660">Purine salvage</keyword>
<dbReference type="GO" id="GO:0004422">
    <property type="term" value="F:hypoxanthine phosphoribosyltransferase activity"/>
    <property type="evidence" value="ECO:0007669"/>
    <property type="project" value="InterPro"/>
</dbReference>
<evidence type="ECO:0000259" key="16">
    <source>
        <dbReference type="Pfam" id="PF00156"/>
    </source>
</evidence>
<accession>A0A8T7M5I4</accession>
<comment type="pathway">
    <text evidence="4">Purine metabolism; GMP biosynthesis via salvage pathway; GMP from guanine: step 1/1.</text>
</comment>
<dbReference type="GO" id="GO:0000287">
    <property type="term" value="F:magnesium ion binding"/>
    <property type="evidence" value="ECO:0007669"/>
    <property type="project" value="TreeGrafter"/>
</dbReference>
<dbReference type="InterPro" id="IPR050408">
    <property type="entry name" value="HGPRT"/>
</dbReference>
<comment type="catalytic activity">
    <reaction evidence="13">
        <text>GMP + diphosphate = guanine + 5-phospho-alpha-D-ribose 1-diphosphate</text>
        <dbReference type="Rhea" id="RHEA:25424"/>
        <dbReference type="ChEBI" id="CHEBI:16235"/>
        <dbReference type="ChEBI" id="CHEBI:33019"/>
        <dbReference type="ChEBI" id="CHEBI:58017"/>
        <dbReference type="ChEBI" id="CHEBI:58115"/>
        <dbReference type="EC" id="2.4.2.8"/>
    </reaction>
    <physiologicalReaction direction="right-to-left" evidence="13">
        <dbReference type="Rhea" id="RHEA:25426"/>
    </physiologicalReaction>
</comment>
<evidence type="ECO:0000256" key="13">
    <source>
        <dbReference type="ARBA" id="ARBA00048811"/>
    </source>
</evidence>
<evidence type="ECO:0000313" key="18">
    <source>
        <dbReference type="EMBL" id="WJW69250.1"/>
    </source>
</evidence>
<feature type="domain" description="Phosphoribosyltransferase" evidence="16">
    <location>
        <begin position="21"/>
        <end position="165"/>
    </location>
</feature>
<dbReference type="FunFam" id="3.40.50.2020:FF:000006">
    <property type="entry name" value="Hypoxanthine phosphoribosyltransferase"/>
    <property type="match status" value="1"/>
</dbReference>
<evidence type="ECO:0000256" key="6">
    <source>
        <dbReference type="ARBA" id="ARBA00022490"/>
    </source>
</evidence>
<dbReference type="EMBL" id="JACATZ010000003">
    <property type="protein sequence ID" value="NWJ47333.1"/>
    <property type="molecule type" value="Genomic_DNA"/>
</dbReference>
<evidence type="ECO:0000256" key="11">
    <source>
        <dbReference type="ARBA" id="ARBA00022741"/>
    </source>
</evidence>
<keyword evidence="20" id="KW-1185">Reference proteome</keyword>
<dbReference type="Proteomes" id="UP000521676">
    <property type="component" value="Unassembled WGS sequence"/>
</dbReference>
<dbReference type="PANTHER" id="PTHR43340:SF1">
    <property type="entry name" value="HYPOXANTHINE PHOSPHORIBOSYLTRANSFERASE"/>
    <property type="match status" value="1"/>
</dbReference>
<keyword evidence="9 15" id="KW-0479">Metal-binding</keyword>
<dbReference type="GO" id="GO:0052657">
    <property type="term" value="F:guanine phosphoribosyltransferase activity"/>
    <property type="evidence" value="ECO:0007669"/>
    <property type="project" value="UniProtKB-ARBA"/>
</dbReference>
<dbReference type="GO" id="GO:0006166">
    <property type="term" value="P:purine ribonucleoside salvage"/>
    <property type="evidence" value="ECO:0007669"/>
    <property type="project" value="UniProtKB-KW"/>
</dbReference>
<keyword evidence="12 15" id="KW-0460">Magnesium</keyword>
<dbReference type="InterPro" id="IPR005904">
    <property type="entry name" value="Hxn_phspho_trans"/>
</dbReference>
<gene>
    <name evidence="17" type="primary">hpt</name>
    <name evidence="17" type="ORF">HXX08_15850</name>
    <name evidence="18" type="ORF">OZ401_002851</name>
</gene>
<evidence type="ECO:0000256" key="12">
    <source>
        <dbReference type="ARBA" id="ARBA00022842"/>
    </source>
</evidence>
<name>A0A8T7M5I4_9CHLR</name>
<evidence type="ECO:0000256" key="3">
    <source>
        <dbReference type="ARBA" id="ARBA00004669"/>
    </source>
</evidence>
<proteinExistence type="inferred from homology"/>
<evidence type="ECO:0000256" key="2">
    <source>
        <dbReference type="ARBA" id="ARBA00004496"/>
    </source>
</evidence>